<feature type="domain" description="NusG-like N-terminal" evidence="4">
    <location>
        <begin position="1"/>
        <end position="83"/>
    </location>
</feature>
<evidence type="ECO:0008006" key="7">
    <source>
        <dbReference type="Google" id="ProtNLM"/>
    </source>
</evidence>
<keyword evidence="2" id="KW-0805">Transcription regulation</keyword>
<evidence type="ECO:0000256" key="3">
    <source>
        <dbReference type="ARBA" id="ARBA00023163"/>
    </source>
</evidence>
<dbReference type="InterPro" id="IPR011590">
    <property type="entry name" value="Spt5_arc"/>
</dbReference>
<dbReference type="CDD" id="cd06091">
    <property type="entry name" value="KOW_NusG"/>
    <property type="match status" value="1"/>
</dbReference>
<evidence type="ECO:0000313" key="6">
    <source>
        <dbReference type="EMBL" id="GAI08525.1"/>
    </source>
</evidence>
<dbReference type="AlphaFoldDB" id="X1M1J8"/>
<evidence type="ECO:0000259" key="5">
    <source>
        <dbReference type="SMART" id="SM00739"/>
    </source>
</evidence>
<dbReference type="Gene3D" id="2.30.30.30">
    <property type="match status" value="1"/>
</dbReference>
<dbReference type="SUPFAM" id="SSF50104">
    <property type="entry name" value="Translation proteins SH3-like domain"/>
    <property type="match status" value="1"/>
</dbReference>
<protein>
    <recommendedName>
        <fullName evidence="7">Transcription elongation factor Spt5</fullName>
    </recommendedName>
</protein>
<evidence type="ECO:0000256" key="1">
    <source>
        <dbReference type="ARBA" id="ARBA00006956"/>
    </source>
</evidence>
<evidence type="ECO:0000256" key="2">
    <source>
        <dbReference type="ARBA" id="ARBA00023015"/>
    </source>
</evidence>
<organism evidence="6">
    <name type="scientific">marine sediment metagenome</name>
    <dbReference type="NCBI Taxonomy" id="412755"/>
    <lineage>
        <taxon>unclassified sequences</taxon>
        <taxon>metagenomes</taxon>
        <taxon>ecological metagenomes</taxon>
    </lineage>
</organism>
<feature type="domain" description="KOW" evidence="5">
    <location>
        <begin position="88"/>
        <end position="115"/>
    </location>
</feature>
<accession>X1M1J8</accession>
<dbReference type="InterPro" id="IPR006645">
    <property type="entry name" value="NGN-like_dom"/>
</dbReference>
<dbReference type="GO" id="GO:0006354">
    <property type="term" value="P:DNA-templated transcription elongation"/>
    <property type="evidence" value="ECO:0007669"/>
    <property type="project" value="InterPro"/>
</dbReference>
<dbReference type="InterPro" id="IPR014722">
    <property type="entry name" value="Rib_uL2_dom2"/>
</dbReference>
<dbReference type="InterPro" id="IPR036735">
    <property type="entry name" value="NGN_dom_sf"/>
</dbReference>
<comment type="caution">
    <text evidence="6">The sequence shown here is derived from an EMBL/GenBank/DDBJ whole genome shotgun (WGS) entry which is preliminary data.</text>
</comment>
<name>X1M1J8_9ZZZZ</name>
<dbReference type="SMART" id="SM00738">
    <property type="entry name" value="NGN"/>
    <property type="match status" value="1"/>
</dbReference>
<dbReference type="InterPro" id="IPR008991">
    <property type="entry name" value="Translation_prot_SH3-like_sf"/>
</dbReference>
<evidence type="ECO:0000259" key="4">
    <source>
        <dbReference type="SMART" id="SM00738"/>
    </source>
</evidence>
<dbReference type="InterPro" id="IPR005100">
    <property type="entry name" value="NGN-domain"/>
</dbReference>
<dbReference type="GO" id="GO:0003746">
    <property type="term" value="F:translation elongation factor activity"/>
    <property type="evidence" value="ECO:0007669"/>
    <property type="project" value="InterPro"/>
</dbReference>
<proteinExistence type="inferred from homology"/>
<dbReference type="EMBL" id="BARV01006135">
    <property type="protein sequence ID" value="GAI08525.1"/>
    <property type="molecule type" value="Genomic_DNA"/>
</dbReference>
<comment type="similarity">
    <text evidence="1">Belongs to the SPT5 family.</text>
</comment>
<sequence>MIFIIKVTTNKEERAVDMISERVEKKNINAYSVSRPHGLRGYILLEAEDRDSAEEAVFNLPYVKGIIGKTIGYEEIKNMVEPSATSVTIKNGDLVEILSEPFKKEKAKVLRIDKQKAEVVVSLLGAVVPLPVTIKLDNVKVIRREEGEDEEDDN</sequence>
<reference evidence="6" key="1">
    <citation type="journal article" date="2014" name="Front. Microbiol.">
        <title>High frequency of phylogenetically diverse reductive dehalogenase-homologous genes in deep subseafloor sedimentary metagenomes.</title>
        <authorList>
            <person name="Kawai M."/>
            <person name="Futagami T."/>
            <person name="Toyoda A."/>
            <person name="Takaki Y."/>
            <person name="Nishi S."/>
            <person name="Hori S."/>
            <person name="Arai W."/>
            <person name="Tsubouchi T."/>
            <person name="Morono Y."/>
            <person name="Uchiyama I."/>
            <person name="Ito T."/>
            <person name="Fujiyama A."/>
            <person name="Inagaki F."/>
            <person name="Takami H."/>
        </authorList>
    </citation>
    <scope>NUCLEOTIDE SEQUENCE</scope>
    <source>
        <strain evidence="6">Expedition CK06-06</strain>
    </source>
</reference>
<dbReference type="InterPro" id="IPR005824">
    <property type="entry name" value="KOW"/>
</dbReference>
<dbReference type="Pfam" id="PF03439">
    <property type="entry name" value="Spt5-NGN"/>
    <property type="match status" value="1"/>
</dbReference>
<dbReference type="NCBIfam" id="TIGR00405">
    <property type="entry name" value="KOW_elon_Spt5"/>
    <property type="match status" value="1"/>
</dbReference>
<dbReference type="Gene3D" id="3.30.70.940">
    <property type="entry name" value="NusG, N-terminal domain"/>
    <property type="match status" value="1"/>
</dbReference>
<gene>
    <name evidence="6" type="ORF">S06H3_12543</name>
</gene>
<dbReference type="SMART" id="SM00739">
    <property type="entry name" value="KOW"/>
    <property type="match status" value="1"/>
</dbReference>
<keyword evidence="3" id="KW-0804">Transcription</keyword>